<dbReference type="OrthoDB" id="522901at2759"/>
<protein>
    <submittedName>
        <fullName evidence="1">Uncharacterized protein</fullName>
    </submittedName>
</protein>
<comment type="caution">
    <text evidence="1">The sequence shown here is derived from an EMBL/GenBank/DDBJ whole genome shotgun (WGS) entry which is preliminary data.</text>
</comment>
<name>A0A150FUX1_GONPE</name>
<dbReference type="EMBL" id="LSYV01000481">
    <property type="protein sequence ID" value="KXZ41412.1"/>
    <property type="molecule type" value="Genomic_DNA"/>
</dbReference>
<accession>A0A150FUX1</accession>
<evidence type="ECO:0000313" key="1">
    <source>
        <dbReference type="EMBL" id="KXZ41412.1"/>
    </source>
</evidence>
<reference evidence="2" key="1">
    <citation type="journal article" date="2016" name="Nat. Commun.">
        <title>The Gonium pectorale genome demonstrates co-option of cell cycle regulation during the evolution of multicellularity.</title>
        <authorList>
            <person name="Hanschen E.R."/>
            <person name="Marriage T.N."/>
            <person name="Ferris P.J."/>
            <person name="Hamaji T."/>
            <person name="Toyoda A."/>
            <person name="Fujiyama A."/>
            <person name="Neme R."/>
            <person name="Noguchi H."/>
            <person name="Minakuchi Y."/>
            <person name="Suzuki M."/>
            <person name="Kawai-Toyooka H."/>
            <person name="Smith D.R."/>
            <person name="Sparks H."/>
            <person name="Anderson J."/>
            <person name="Bakaric R."/>
            <person name="Luria V."/>
            <person name="Karger A."/>
            <person name="Kirschner M.W."/>
            <person name="Durand P.M."/>
            <person name="Michod R.E."/>
            <person name="Nozaki H."/>
            <person name="Olson B.J."/>
        </authorList>
    </citation>
    <scope>NUCLEOTIDE SEQUENCE [LARGE SCALE GENOMIC DNA]</scope>
    <source>
        <strain evidence="2">NIES-2863</strain>
    </source>
</reference>
<proteinExistence type="predicted"/>
<keyword evidence="2" id="KW-1185">Reference proteome</keyword>
<evidence type="ECO:0000313" key="2">
    <source>
        <dbReference type="Proteomes" id="UP000075714"/>
    </source>
</evidence>
<dbReference type="Proteomes" id="UP000075714">
    <property type="component" value="Unassembled WGS sequence"/>
</dbReference>
<organism evidence="1 2">
    <name type="scientific">Gonium pectorale</name>
    <name type="common">Green alga</name>
    <dbReference type="NCBI Taxonomy" id="33097"/>
    <lineage>
        <taxon>Eukaryota</taxon>
        <taxon>Viridiplantae</taxon>
        <taxon>Chlorophyta</taxon>
        <taxon>core chlorophytes</taxon>
        <taxon>Chlorophyceae</taxon>
        <taxon>CS clade</taxon>
        <taxon>Chlamydomonadales</taxon>
        <taxon>Volvocaceae</taxon>
        <taxon>Gonium</taxon>
    </lineage>
</organism>
<sequence>MSYPVYHTFTPHSIFDWGSYAHLRVKRGFDSVAPNEPFFADMNKAFGNLLEFSGSTRAILEDGGKSYIAVGHLRAHARCFHSISSSDKVPLTCTNLAARDVRPWPDWFDFKHWDGRSYAHHRREYAMFLYRFSATPPYEITHLSQAFTLCSYHHHGVIFPTGLERVGPERDYLIAYGDSDRYSRFLIMSAPNVDKLLQPIREVRSAGVHNYVLCTLPCAVMHG</sequence>
<dbReference type="AlphaFoldDB" id="A0A150FUX1"/>
<gene>
    <name evidence="1" type="ORF">GPECTOR_484g424</name>
</gene>